<dbReference type="Gene3D" id="1.20.1280.50">
    <property type="match status" value="1"/>
</dbReference>
<dbReference type="InterPro" id="IPR055411">
    <property type="entry name" value="LRR_FXL15/At3g58940/PEG3-like"/>
</dbReference>
<keyword evidence="3" id="KW-1185">Reference proteome</keyword>
<dbReference type="InterPro" id="IPR036047">
    <property type="entry name" value="F-box-like_dom_sf"/>
</dbReference>
<dbReference type="InterPro" id="IPR032675">
    <property type="entry name" value="LRR_dom_sf"/>
</dbReference>
<dbReference type="Gene3D" id="3.80.10.10">
    <property type="entry name" value="Ribonuclease Inhibitor"/>
    <property type="match status" value="1"/>
</dbReference>
<gene>
    <name evidence="2" type="ORF">MERR_LOCUS4553</name>
</gene>
<dbReference type="OrthoDB" id="586691at2759"/>
<dbReference type="PROSITE" id="PS50181">
    <property type="entry name" value="FBOX"/>
    <property type="match status" value="1"/>
</dbReference>
<name>A0A6D2HNH3_9BRAS</name>
<proteinExistence type="predicted"/>
<organism evidence="2 3">
    <name type="scientific">Microthlaspi erraticum</name>
    <dbReference type="NCBI Taxonomy" id="1685480"/>
    <lineage>
        <taxon>Eukaryota</taxon>
        <taxon>Viridiplantae</taxon>
        <taxon>Streptophyta</taxon>
        <taxon>Embryophyta</taxon>
        <taxon>Tracheophyta</taxon>
        <taxon>Spermatophyta</taxon>
        <taxon>Magnoliopsida</taxon>
        <taxon>eudicotyledons</taxon>
        <taxon>Gunneridae</taxon>
        <taxon>Pentapetalae</taxon>
        <taxon>rosids</taxon>
        <taxon>malvids</taxon>
        <taxon>Brassicales</taxon>
        <taxon>Brassicaceae</taxon>
        <taxon>Coluteocarpeae</taxon>
        <taxon>Microthlaspi</taxon>
    </lineage>
</organism>
<dbReference type="EMBL" id="CACVBM020000310">
    <property type="protein sequence ID" value="CAA7017318.1"/>
    <property type="molecule type" value="Genomic_DNA"/>
</dbReference>
<dbReference type="Proteomes" id="UP000467841">
    <property type="component" value="Unassembled WGS sequence"/>
</dbReference>
<protein>
    <recommendedName>
        <fullName evidence="1">F-box domain-containing protein</fullName>
    </recommendedName>
</protein>
<sequence>MERSILSSDVQDKGVLVDAVDLTSKLPNDLLIQILSNLSIEEAMRTSVMSHRWVDLWKETTMSHLHFDLRRFAKVRNPLSNTHHAARSMTKVINNHHGHLERCTLFYYSYQCQNVMVQAWIRALIHEKRIKHLTLENFPCPFKPNVKPITLDLPPSSFSHPNLESLILRRYNFETPHAFSNCCNLKNLTLSTIFAEIEVFNVVLASCPSLEVLLVDIDCHTNSGHLKIENRKLKFLYLSSYNIDGIEVSSPILEILTIGSLSCEMENLVVANPRLHFHRNFWNTGKLFPHTSYNISCPDQEKNSIGQEYINMMDGSNDLMREFASLSVSVDLTNTKEVEMLQEVLVAWPGEMEELEILFKKSNAPMKQGKNSIGRINKKFWKETKPFPDACFSVCTVWLFNFSGSKEEYKLASRLIRQGTVIRTMKIKPLLSYSPRTKLEIEGAITKLKELPESHIELDIILV</sequence>
<evidence type="ECO:0000313" key="3">
    <source>
        <dbReference type="Proteomes" id="UP000467841"/>
    </source>
</evidence>
<dbReference type="Pfam" id="PF24758">
    <property type="entry name" value="LRR_At5g56370"/>
    <property type="match status" value="1"/>
</dbReference>
<dbReference type="InterPro" id="IPR044997">
    <property type="entry name" value="F-box_plant"/>
</dbReference>
<comment type="caution">
    <text evidence="2">The sequence shown here is derived from an EMBL/GenBank/DDBJ whole genome shotgun (WGS) entry which is preliminary data.</text>
</comment>
<dbReference type="SUPFAM" id="SSF81383">
    <property type="entry name" value="F-box domain"/>
    <property type="match status" value="1"/>
</dbReference>
<dbReference type="InterPro" id="IPR001810">
    <property type="entry name" value="F-box_dom"/>
</dbReference>
<dbReference type="SUPFAM" id="SSF52047">
    <property type="entry name" value="RNI-like"/>
    <property type="match status" value="1"/>
</dbReference>
<evidence type="ECO:0000259" key="1">
    <source>
        <dbReference type="PROSITE" id="PS50181"/>
    </source>
</evidence>
<accession>A0A6D2HNH3</accession>
<dbReference type="AlphaFoldDB" id="A0A6D2HNH3"/>
<evidence type="ECO:0000313" key="2">
    <source>
        <dbReference type="EMBL" id="CAA7017318.1"/>
    </source>
</evidence>
<feature type="domain" description="F-box" evidence="1">
    <location>
        <begin position="20"/>
        <end position="69"/>
    </location>
</feature>
<dbReference type="PANTHER" id="PTHR32153">
    <property type="entry name" value="OJ000223_09.16 PROTEIN"/>
    <property type="match status" value="1"/>
</dbReference>
<reference evidence="2" key="1">
    <citation type="submission" date="2020-01" db="EMBL/GenBank/DDBJ databases">
        <authorList>
            <person name="Mishra B."/>
        </authorList>
    </citation>
    <scope>NUCLEOTIDE SEQUENCE [LARGE SCALE GENOMIC DNA]</scope>
</reference>
<dbReference type="Pfam" id="PF00646">
    <property type="entry name" value="F-box"/>
    <property type="match status" value="1"/>
</dbReference>